<feature type="transmembrane region" description="Helical" evidence="5">
    <location>
        <begin position="205"/>
        <end position="225"/>
    </location>
</feature>
<evidence type="ECO:0000259" key="6">
    <source>
        <dbReference type="Pfam" id="PF04932"/>
    </source>
</evidence>
<accession>A0A060QD48</accession>
<proteinExistence type="predicted"/>
<feature type="transmembrane region" description="Helical" evidence="5">
    <location>
        <begin position="231"/>
        <end position="247"/>
    </location>
</feature>
<feature type="transmembrane region" description="Helical" evidence="5">
    <location>
        <begin position="88"/>
        <end position="108"/>
    </location>
</feature>
<evidence type="ECO:0000313" key="8">
    <source>
        <dbReference type="Proteomes" id="UP000027583"/>
    </source>
</evidence>
<feature type="transmembrane region" description="Helical" evidence="5">
    <location>
        <begin position="39"/>
        <end position="57"/>
    </location>
</feature>
<dbReference type="InterPro" id="IPR007016">
    <property type="entry name" value="O-antigen_ligase-rel_domated"/>
</dbReference>
<organism evidence="7 8">
    <name type="scientific">Asaia bogorensis</name>
    <dbReference type="NCBI Taxonomy" id="91915"/>
    <lineage>
        <taxon>Bacteria</taxon>
        <taxon>Pseudomonadati</taxon>
        <taxon>Pseudomonadota</taxon>
        <taxon>Alphaproteobacteria</taxon>
        <taxon>Acetobacterales</taxon>
        <taxon>Acetobacteraceae</taxon>
        <taxon>Asaia</taxon>
    </lineage>
</organism>
<feature type="transmembrane region" description="Helical" evidence="5">
    <location>
        <begin position="164"/>
        <end position="184"/>
    </location>
</feature>
<evidence type="ECO:0000256" key="1">
    <source>
        <dbReference type="ARBA" id="ARBA00004141"/>
    </source>
</evidence>
<reference evidence="7 8" key="1">
    <citation type="journal article" date="2014" name="Genome Biol. Evol.">
        <title>Acetic acid bacteria genomes reveal functional traits for adaptation to life in insect guts.</title>
        <authorList>
            <person name="Chouaia B."/>
            <person name="Gaiarsa S."/>
            <person name="Crotti E."/>
            <person name="Comandatore F."/>
            <person name="Degli Esposti M."/>
            <person name="Ricci I."/>
            <person name="Alma A."/>
            <person name="Favia G."/>
            <person name="Bandi C."/>
            <person name="Daffonchio D."/>
        </authorList>
    </citation>
    <scope>NUCLEOTIDE SEQUENCE [LARGE SCALE GENOMIC DNA]</scope>
    <source>
        <strain evidence="7 8">SF2.1</strain>
    </source>
</reference>
<comment type="caution">
    <text evidence="7">The sequence shown here is derived from an EMBL/GenBank/DDBJ whole genome shotgun (WGS) entry which is preliminary data.</text>
</comment>
<keyword evidence="4 5" id="KW-0472">Membrane</keyword>
<name>A0A060QD48_9PROT</name>
<feature type="transmembrane region" description="Helical" evidence="5">
    <location>
        <begin position="389"/>
        <end position="407"/>
    </location>
</feature>
<evidence type="ECO:0000256" key="5">
    <source>
        <dbReference type="SAM" id="Phobius"/>
    </source>
</evidence>
<evidence type="ECO:0000256" key="4">
    <source>
        <dbReference type="ARBA" id="ARBA00023136"/>
    </source>
</evidence>
<feature type="transmembrane region" description="Helical" evidence="5">
    <location>
        <begin position="419"/>
        <end position="443"/>
    </location>
</feature>
<keyword evidence="3 5" id="KW-1133">Transmembrane helix</keyword>
<evidence type="ECO:0000256" key="2">
    <source>
        <dbReference type="ARBA" id="ARBA00022692"/>
    </source>
</evidence>
<dbReference type="GO" id="GO:0016020">
    <property type="term" value="C:membrane"/>
    <property type="evidence" value="ECO:0007669"/>
    <property type="project" value="UniProtKB-SubCell"/>
</dbReference>
<feature type="transmembrane region" description="Helical" evidence="5">
    <location>
        <begin position="362"/>
        <end position="382"/>
    </location>
</feature>
<sequence length="461" mass="49825">MTRRARLTSVLDRLGFGATLLLPVFLTHGRLFSEIMMDLLAVGLLAQSALGLGWGWGRQFWVRVALLWWGWQIVCSLPHIGIGSSQALTQSILAIRFPLMAAALQVWTLRDEPSRATMRWVLVTCCGYFVLQFLVQAIFGHNLFGYPRYIDGTLTGPYAHPRAAAPFSRLVLPVMMLGCAWLMARPIKAPATGSPGTRNGNPHRTTLPVFMAMSGLAVIVLGIMVLAGQRIPMALTALGIGICALFYRPLRPAALVGALSLPVLVLLVRVLAPQAFQHLIVLAAHQLSHFWESHYGLVFTRAIVIAQAHPVTGLGYDAFRHACANPAYLHGLPWLSTASDGGGTIICVQHAHNHYLQALTNAGLPGLFLFGGLVFACLRALWPVQGAHHAWRIGLFAAFFVQEWPFASASDFLNLPLGGWAFMLLGVGLAEAAALGAPTLGAASVPRDKATLYAVPNVTSR</sequence>
<dbReference type="RefSeq" id="WP_081866717.1">
    <property type="nucleotide sequence ID" value="NZ_CBLX010000004.1"/>
</dbReference>
<dbReference type="eggNOG" id="COG3307">
    <property type="taxonomic scope" value="Bacteria"/>
</dbReference>
<feature type="domain" description="O-antigen ligase-related" evidence="6">
    <location>
        <begin position="216"/>
        <end position="370"/>
    </location>
</feature>
<dbReference type="AlphaFoldDB" id="A0A060QD48"/>
<dbReference type="Pfam" id="PF04932">
    <property type="entry name" value="Wzy_C"/>
    <property type="match status" value="1"/>
</dbReference>
<feature type="transmembrane region" description="Helical" evidence="5">
    <location>
        <begin position="120"/>
        <end position="144"/>
    </location>
</feature>
<dbReference type="Proteomes" id="UP000027583">
    <property type="component" value="Unassembled WGS sequence"/>
</dbReference>
<keyword evidence="2 5" id="KW-0812">Transmembrane</keyword>
<comment type="subcellular location">
    <subcellularLocation>
        <location evidence="1">Membrane</location>
        <topology evidence="1">Multi-pass membrane protein</topology>
    </subcellularLocation>
</comment>
<evidence type="ECO:0000313" key="7">
    <source>
        <dbReference type="EMBL" id="CDG38850.1"/>
    </source>
</evidence>
<reference evidence="7 8" key="2">
    <citation type="journal article" date="2014" name="PLoS ONE">
        <title>Evolution of mitochondria reconstructed from the energy metabolism of living bacteria.</title>
        <authorList>
            <person name="Degli Esposti M."/>
            <person name="Chouaia B."/>
            <person name="Comandatore F."/>
            <person name="Crotti E."/>
            <person name="Sassera D."/>
            <person name="Lievens P.M."/>
            <person name="Daffonchio D."/>
            <person name="Bandi C."/>
        </authorList>
    </citation>
    <scope>NUCLEOTIDE SEQUENCE [LARGE SCALE GENOMIC DNA]</scope>
    <source>
        <strain evidence="7 8">SF2.1</strain>
    </source>
</reference>
<feature type="transmembrane region" description="Helical" evidence="5">
    <location>
        <begin position="64"/>
        <end position="82"/>
    </location>
</feature>
<feature type="transmembrane region" description="Helical" evidence="5">
    <location>
        <begin position="254"/>
        <end position="272"/>
    </location>
</feature>
<gene>
    <name evidence="7" type="ORF">ASAP_0805</name>
</gene>
<evidence type="ECO:0000256" key="3">
    <source>
        <dbReference type="ARBA" id="ARBA00022989"/>
    </source>
</evidence>
<dbReference type="EMBL" id="CBLX010000004">
    <property type="protein sequence ID" value="CDG38850.1"/>
    <property type="molecule type" value="Genomic_DNA"/>
</dbReference>
<protein>
    <recommendedName>
        <fullName evidence="6">O-antigen ligase-related domain-containing protein</fullName>
    </recommendedName>
</protein>